<evidence type="ECO:0000313" key="4">
    <source>
        <dbReference type="EMBL" id="ATL48097.1"/>
    </source>
</evidence>
<dbReference type="InterPro" id="IPR015424">
    <property type="entry name" value="PyrdxlP-dep_Trfase"/>
</dbReference>
<feature type="domain" description="Aminotransferase class I/classII large" evidence="3">
    <location>
        <begin position="62"/>
        <end position="321"/>
    </location>
</feature>
<dbReference type="InterPro" id="IPR050087">
    <property type="entry name" value="AON_synthase_class-II"/>
</dbReference>
<organism evidence="4 5">
    <name type="scientific">Chitinophaga caeni</name>
    <dbReference type="NCBI Taxonomy" id="2029983"/>
    <lineage>
        <taxon>Bacteria</taxon>
        <taxon>Pseudomonadati</taxon>
        <taxon>Bacteroidota</taxon>
        <taxon>Chitinophagia</taxon>
        <taxon>Chitinophagales</taxon>
        <taxon>Chitinophagaceae</taxon>
        <taxon>Chitinophaga</taxon>
    </lineage>
</organism>
<dbReference type="InterPro" id="IPR004839">
    <property type="entry name" value="Aminotransferase_I/II_large"/>
</dbReference>
<dbReference type="GO" id="GO:0030170">
    <property type="term" value="F:pyridoxal phosphate binding"/>
    <property type="evidence" value="ECO:0007669"/>
    <property type="project" value="InterPro"/>
</dbReference>
<reference evidence="4 5" key="1">
    <citation type="submission" date="2017-10" db="EMBL/GenBank/DDBJ databases">
        <title>Paenichitinophaga pekingensis gen. nov., sp. nov., isolated from activated sludge.</title>
        <authorList>
            <person name="Jin D."/>
            <person name="Kong X."/>
            <person name="Deng Y."/>
            <person name="Bai Z."/>
        </authorList>
    </citation>
    <scope>NUCLEOTIDE SEQUENCE [LARGE SCALE GENOMIC DNA]</scope>
    <source>
        <strain evidence="4 5">13</strain>
    </source>
</reference>
<evidence type="ECO:0000256" key="1">
    <source>
        <dbReference type="ARBA" id="ARBA00001933"/>
    </source>
</evidence>
<dbReference type="KEGG" id="cbae:COR50_13500"/>
<protein>
    <recommendedName>
        <fullName evidence="3">Aminotransferase class I/classII large domain-containing protein</fullName>
    </recommendedName>
</protein>
<dbReference type="RefSeq" id="WP_098194474.1">
    <property type="nucleotide sequence ID" value="NZ_CP023777.1"/>
</dbReference>
<dbReference type="InterPro" id="IPR015422">
    <property type="entry name" value="PyrdxlP-dep_Trfase_small"/>
</dbReference>
<evidence type="ECO:0000259" key="3">
    <source>
        <dbReference type="Pfam" id="PF00155"/>
    </source>
</evidence>
<comment type="cofactor">
    <cofactor evidence="1">
        <name>pyridoxal 5'-phosphate</name>
        <dbReference type="ChEBI" id="CHEBI:597326"/>
    </cofactor>
</comment>
<dbReference type="Pfam" id="PF00155">
    <property type="entry name" value="Aminotran_1_2"/>
    <property type="match status" value="1"/>
</dbReference>
<dbReference type="OrthoDB" id="846426at2"/>
<dbReference type="InterPro" id="IPR015421">
    <property type="entry name" value="PyrdxlP-dep_Trfase_major"/>
</dbReference>
<dbReference type="Gene3D" id="3.40.640.10">
    <property type="entry name" value="Type I PLP-dependent aspartate aminotransferase-like (Major domain)"/>
    <property type="match status" value="1"/>
</dbReference>
<dbReference type="AlphaFoldDB" id="A0A291QVY1"/>
<dbReference type="EMBL" id="CP023777">
    <property type="protein sequence ID" value="ATL48097.1"/>
    <property type="molecule type" value="Genomic_DNA"/>
</dbReference>
<evidence type="ECO:0000313" key="5">
    <source>
        <dbReference type="Proteomes" id="UP000220133"/>
    </source>
</evidence>
<accession>A0A291QVY1</accession>
<proteinExistence type="predicted"/>
<dbReference type="GO" id="GO:0016740">
    <property type="term" value="F:transferase activity"/>
    <property type="evidence" value="ECO:0007669"/>
    <property type="project" value="UniProtKB-KW"/>
</dbReference>
<name>A0A291QVY1_9BACT</name>
<dbReference type="SUPFAM" id="SSF53383">
    <property type="entry name" value="PLP-dependent transferases"/>
    <property type="match status" value="1"/>
</dbReference>
<sequence>MFHSLSTPARTVRQSDNGKTCLFFSGFAYLGMHQNKQFLGYMKEGLDHFGSLHPSSRIANIQLQLYDELEHALSRSLFQQAAASFSSGYLAAQAASAFAYTKGTVIYAPGTHSSLIQGVTTVENASWEDWSANCLAQINGGEDDQYAILGDSVNPLASKINDYSWLDLVEKRVWLVLDDSHGFGILGDEGEGIISQLPSNDKVQLMITASLSKAFSAEGGVVASSAAAISQLKHLPQFTASTPMMPASAFAWLKAGELYDNARLKLLGNARQMHELMEEVEQVWQHPQLSISLLQDIPGKEPIYPFLLSHDILVSSFAYPNPSGPPVNRAVISAVHEPGDIALLATLIKKYYGLIP</sequence>
<dbReference type="Proteomes" id="UP000220133">
    <property type="component" value="Chromosome"/>
</dbReference>
<keyword evidence="5" id="KW-1185">Reference proteome</keyword>
<dbReference type="Gene3D" id="3.90.1150.10">
    <property type="entry name" value="Aspartate Aminotransferase, domain 1"/>
    <property type="match status" value="1"/>
</dbReference>
<dbReference type="PANTHER" id="PTHR13693">
    <property type="entry name" value="CLASS II AMINOTRANSFERASE/8-AMINO-7-OXONONANOATE SYNTHASE"/>
    <property type="match status" value="1"/>
</dbReference>
<evidence type="ECO:0000256" key="2">
    <source>
        <dbReference type="ARBA" id="ARBA00022679"/>
    </source>
</evidence>
<gene>
    <name evidence="4" type="ORF">COR50_13500</name>
</gene>
<keyword evidence="2" id="KW-0808">Transferase</keyword>